<sequence length="403" mass="45045">MCEHDGEPFHESLSVAFKSALTKFDSLSAYFAGGVSVQEVIAMLLDEMRQDQDFAHLLGNDLRHKEFVKFVSQSIGKIYGAWKRGTLSDKPVDKPSNKPADVDNVLSWPSIENYPEWVFEQINIYCSATPEEKAFARMELEQTLLETPLWSVSTKYDGTCFGKLDTGEFVGRRHFVGQSDTYLNTSTAAANECDASALKEELSRILGVELERRSVCVWGELMCNPGYYDYLARGLFEQWLPFGVVLKVPKASEADKIIQRLQDEGLAYSPGLNGKFRLSMCAALRRLLQDVARCHVVEEVLQQATHAEVVAQGAKDLMEGRNEGVVLAFRRVQDQASLRKWKNSSEGQGASKKHAQRLQQLNVISLAKDGHLDVRIADMVDMMIAVAEAGTQPMKTGRKALKK</sequence>
<evidence type="ECO:0000313" key="1">
    <source>
        <dbReference type="EMBL" id="CAK9071756.1"/>
    </source>
</evidence>
<accession>A0ABP0P6T5</accession>
<proteinExistence type="predicted"/>
<keyword evidence="2" id="KW-1185">Reference proteome</keyword>
<name>A0ABP0P6T5_9DINO</name>
<evidence type="ECO:0000313" key="2">
    <source>
        <dbReference type="Proteomes" id="UP001642464"/>
    </source>
</evidence>
<organism evidence="1 2">
    <name type="scientific">Durusdinium trenchii</name>
    <dbReference type="NCBI Taxonomy" id="1381693"/>
    <lineage>
        <taxon>Eukaryota</taxon>
        <taxon>Sar</taxon>
        <taxon>Alveolata</taxon>
        <taxon>Dinophyceae</taxon>
        <taxon>Suessiales</taxon>
        <taxon>Symbiodiniaceae</taxon>
        <taxon>Durusdinium</taxon>
    </lineage>
</organism>
<gene>
    <name evidence="1" type="ORF">SCF082_LOCUS35431</name>
</gene>
<reference evidence="1 2" key="1">
    <citation type="submission" date="2024-02" db="EMBL/GenBank/DDBJ databases">
        <authorList>
            <person name="Chen Y."/>
            <person name="Shah S."/>
            <person name="Dougan E. K."/>
            <person name="Thang M."/>
            <person name="Chan C."/>
        </authorList>
    </citation>
    <scope>NUCLEOTIDE SEQUENCE [LARGE SCALE GENOMIC DNA]</scope>
</reference>
<comment type="caution">
    <text evidence="1">The sequence shown here is derived from an EMBL/GenBank/DDBJ whole genome shotgun (WGS) entry which is preliminary data.</text>
</comment>
<protein>
    <submittedName>
        <fullName evidence="1">Uncharacterized protein</fullName>
    </submittedName>
</protein>
<dbReference type="Proteomes" id="UP001642464">
    <property type="component" value="Unassembled WGS sequence"/>
</dbReference>
<dbReference type="EMBL" id="CAXAMM010033692">
    <property type="protein sequence ID" value="CAK9071756.1"/>
    <property type="molecule type" value="Genomic_DNA"/>
</dbReference>